<dbReference type="Proteomes" id="UP001056756">
    <property type="component" value="Chromosome"/>
</dbReference>
<name>A0A9J6ZFI2_9BACL</name>
<dbReference type="InterPro" id="IPR009229">
    <property type="entry name" value="AgrD"/>
</dbReference>
<dbReference type="NCBIfam" id="TIGR04223">
    <property type="entry name" value="quorum_AgrD"/>
    <property type="match status" value="1"/>
</dbReference>
<sequence>MLKKATFLTASALSVVATLTVSTASFWFVYQNETPAELLSK</sequence>
<protein>
    <submittedName>
        <fullName evidence="1">Cyclic lactone autoinducer peptide</fullName>
    </submittedName>
</protein>
<reference evidence="1" key="1">
    <citation type="submission" date="2022-05" db="EMBL/GenBank/DDBJ databases">
        <title>Novel bacterial taxa in a minimal lignocellulolytic consortium and its capacity to transform plastics disclosed by genome-resolved metagenomics.</title>
        <authorList>
            <person name="Rodriguez C.A.D."/>
            <person name="Diaz-Garcia L."/>
            <person name="Herrera K."/>
            <person name="Tarazona N.A."/>
            <person name="Sproer C."/>
            <person name="Overmann J."/>
            <person name="Jimenez D.J."/>
        </authorList>
    </citation>
    <scope>NUCLEOTIDE SEQUENCE</scope>
    <source>
        <strain evidence="1">MAG5</strain>
    </source>
</reference>
<proteinExistence type="predicted"/>
<dbReference type="KEGG" id="plig:NAG76_22415"/>
<gene>
    <name evidence="1" type="ORF">NAG76_22415</name>
</gene>
<dbReference type="EMBL" id="CP097899">
    <property type="protein sequence ID" value="URN94537.1"/>
    <property type="molecule type" value="Genomic_DNA"/>
</dbReference>
<evidence type="ECO:0000313" key="1">
    <source>
        <dbReference type="EMBL" id="URN94537.1"/>
    </source>
</evidence>
<dbReference type="AlphaFoldDB" id="A0A9J6ZFI2"/>
<accession>A0A9J6ZFI2</accession>
<organism evidence="1 2">
    <name type="scientific">Candidatus Pristimantibacillus lignocellulolyticus</name>
    <dbReference type="NCBI Taxonomy" id="2994561"/>
    <lineage>
        <taxon>Bacteria</taxon>
        <taxon>Bacillati</taxon>
        <taxon>Bacillota</taxon>
        <taxon>Bacilli</taxon>
        <taxon>Bacillales</taxon>
        <taxon>Paenibacillaceae</taxon>
        <taxon>Candidatus Pristimantibacillus</taxon>
    </lineage>
</organism>
<evidence type="ECO:0000313" key="2">
    <source>
        <dbReference type="Proteomes" id="UP001056756"/>
    </source>
</evidence>